<proteinExistence type="predicted"/>
<organism evidence="7 8">
    <name type="scientific">Crassostrea virginica</name>
    <name type="common">Eastern oyster</name>
    <dbReference type="NCBI Taxonomy" id="6565"/>
    <lineage>
        <taxon>Eukaryota</taxon>
        <taxon>Metazoa</taxon>
        <taxon>Spiralia</taxon>
        <taxon>Lophotrochozoa</taxon>
        <taxon>Mollusca</taxon>
        <taxon>Bivalvia</taxon>
        <taxon>Autobranchia</taxon>
        <taxon>Pteriomorphia</taxon>
        <taxon>Ostreida</taxon>
        <taxon>Ostreoidea</taxon>
        <taxon>Ostreidae</taxon>
        <taxon>Crassostrea</taxon>
    </lineage>
</organism>
<dbReference type="GO" id="GO:0005975">
    <property type="term" value="P:carbohydrate metabolic process"/>
    <property type="evidence" value="ECO:0007669"/>
    <property type="project" value="InterPro"/>
</dbReference>
<dbReference type="GO" id="GO:0005576">
    <property type="term" value="C:extracellular region"/>
    <property type="evidence" value="ECO:0007669"/>
    <property type="project" value="TreeGrafter"/>
</dbReference>
<evidence type="ECO:0000313" key="8">
    <source>
        <dbReference type="RefSeq" id="XP_022321281.1"/>
    </source>
</evidence>
<evidence type="ECO:0000256" key="3">
    <source>
        <dbReference type="ARBA" id="ARBA00023295"/>
    </source>
</evidence>
<feature type="compositionally biased region" description="Basic and acidic residues" evidence="5">
    <location>
        <begin position="788"/>
        <end position="798"/>
    </location>
</feature>
<dbReference type="Proteomes" id="UP000694844">
    <property type="component" value="Chromosome 3"/>
</dbReference>
<dbReference type="PANTHER" id="PTHR11177:SF317">
    <property type="entry name" value="CHITINASE 12-RELATED"/>
    <property type="match status" value="1"/>
</dbReference>
<keyword evidence="3 4" id="KW-0326">Glycosidase</keyword>
<feature type="region of interest" description="Disordered" evidence="5">
    <location>
        <begin position="752"/>
        <end position="798"/>
    </location>
</feature>
<evidence type="ECO:0000256" key="4">
    <source>
        <dbReference type="RuleBase" id="RU000489"/>
    </source>
</evidence>
<evidence type="ECO:0000256" key="5">
    <source>
        <dbReference type="SAM" id="MobiDB-lite"/>
    </source>
</evidence>
<keyword evidence="1 4" id="KW-0378">Hydrolase</keyword>
<feature type="region of interest" description="Disordered" evidence="5">
    <location>
        <begin position="369"/>
        <end position="428"/>
    </location>
</feature>
<accession>A0A8B8D3A0</accession>
<feature type="compositionally biased region" description="Basic and acidic residues" evidence="5">
    <location>
        <begin position="693"/>
        <end position="705"/>
    </location>
</feature>
<dbReference type="GeneID" id="111123317"/>
<feature type="compositionally biased region" description="Polar residues" evidence="5">
    <location>
        <begin position="766"/>
        <end position="787"/>
    </location>
</feature>
<keyword evidence="7" id="KW-1185">Reference proteome</keyword>
<feature type="compositionally biased region" description="Polar residues" evidence="5">
    <location>
        <begin position="662"/>
        <end position="674"/>
    </location>
</feature>
<feature type="compositionally biased region" description="Basic and acidic residues" evidence="5">
    <location>
        <begin position="725"/>
        <end position="737"/>
    </location>
</feature>
<name>A0A8B8D3A0_CRAVI</name>
<dbReference type="PROSITE" id="PS01095">
    <property type="entry name" value="GH18_1"/>
    <property type="match status" value="1"/>
</dbReference>
<dbReference type="RefSeq" id="XP_022321281.1">
    <property type="nucleotide sequence ID" value="XM_022465573.1"/>
</dbReference>
<protein>
    <submittedName>
        <fullName evidence="8">Uncharacterized protein LOC111123317</fullName>
    </submittedName>
</protein>
<evidence type="ECO:0000256" key="2">
    <source>
        <dbReference type="ARBA" id="ARBA00023157"/>
    </source>
</evidence>
<dbReference type="SMART" id="SM00636">
    <property type="entry name" value="Glyco_18"/>
    <property type="match status" value="1"/>
</dbReference>
<keyword evidence="2" id="KW-1015">Disulfide bond</keyword>
<feature type="domain" description="GH18" evidence="6">
    <location>
        <begin position="1"/>
        <end position="286"/>
    </location>
</feature>
<dbReference type="PROSITE" id="PS51910">
    <property type="entry name" value="GH18_2"/>
    <property type="match status" value="1"/>
</dbReference>
<dbReference type="InterPro" id="IPR001223">
    <property type="entry name" value="Glyco_hydro18_cat"/>
</dbReference>
<evidence type="ECO:0000259" key="6">
    <source>
        <dbReference type="PROSITE" id="PS51910"/>
    </source>
</evidence>
<reference evidence="8" key="1">
    <citation type="submission" date="2025-08" db="UniProtKB">
        <authorList>
            <consortium name="RefSeq"/>
        </authorList>
    </citation>
    <scope>IDENTIFICATION</scope>
    <source>
        <tissue evidence="8">Whole sample</tissue>
    </source>
</reference>
<dbReference type="InterPro" id="IPR029070">
    <property type="entry name" value="Chitinase_insertion_sf"/>
</dbReference>
<feature type="compositionally biased region" description="Low complexity" evidence="5">
    <location>
        <begin position="755"/>
        <end position="765"/>
    </location>
</feature>
<dbReference type="Pfam" id="PF00704">
    <property type="entry name" value="Glyco_hydro_18"/>
    <property type="match status" value="1"/>
</dbReference>
<dbReference type="InterPro" id="IPR011583">
    <property type="entry name" value="Chitinase_II/V-like_cat"/>
</dbReference>
<evidence type="ECO:0000256" key="1">
    <source>
        <dbReference type="ARBA" id="ARBA00022801"/>
    </source>
</evidence>
<feature type="region of interest" description="Disordered" evidence="5">
    <location>
        <begin position="719"/>
        <end position="738"/>
    </location>
</feature>
<feature type="region of interest" description="Disordered" evidence="5">
    <location>
        <begin position="867"/>
        <end position="902"/>
    </location>
</feature>
<dbReference type="Gene3D" id="3.10.50.10">
    <property type="match status" value="1"/>
</dbReference>
<feature type="region of interest" description="Disordered" evidence="5">
    <location>
        <begin position="570"/>
        <end position="705"/>
    </location>
</feature>
<dbReference type="InterPro" id="IPR017853">
    <property type="entry name" value="GH"/>
</dbReference>
<feature type="compositionally biased region" description="Basic and acidic residues" evidence="5">
    <location>
        <begin position="614"/>
        <end position="626"/>
    </location>
</feature>
<evidence type="ECO:0000313" key="7">
    <source>
        <dbReference type="Proteomes" id="UP000694844"/>
    </source>
</evidence>
<sequence>MASTNESRDEFVSTTIQYLRTRGFDGLDLDWEYPGSRGGPPEDKENLVHLLKKLRSEFDRESRETGREALLLAIAVPVGEERISSGYNIREVDRYVDFINLMAYDFHGAWEAQTGHHSPLFRAKAERWYAGQLNVQWAAAYWRRNGASKDKLVIGVAMYGRGYKLQYPSIKGIGAQALVGSNGNSIGPLFTKSKGLLAYYEICDRLNRNGVEVWDEERYVPYMFDGSDWVGYENLRSVIKKTKWMMDHRYGGIMIWALDQDDFTGHFCKAGKYPLLSAINKTLKEYTPSTDPATGPLDPQHIAEEYEGTTQRIVDSTSFSLTGLTLKHRQGQYSVLDTTTMTASTTSEAATTTTTTDVMATTVPSITTTTTTTTTESTNTTTTTLPSTAPTSTILSSTTAAEVTSSKTTTGSSTAMTANSNNSNGNVEETTSQIDWSVDNTTVDLQILNASSTESKNLPREDNVTDATENINTTENTSVVIPSSSTETIKRNREEELTAADVLMRSSPRVMSIVAPSEVYSSTDIVHRGRTLLQVDLNRNDQPSSNTDGQSSGFTSVLNSLFSVLSEFGGFRGSNRQSSGRRRSNGDTTGQRTTESQRPRNVDPPGSRNNVDSQRQRGVDLQRQRTEAAQPVREVPMQRNDLEFQRTRNRGSRVRNVDVSRQDNNIDPTRQRTLARTRISDPGQMVQRNSDPALRRSGEPFRRRNELLRRNSDLRRQLNGNSDILRQRGTENAELLRQRNGNSNVLIRQNGDLTQQQQQQQQQQQRNTLRSNEIIQQRNTAALSSRSIEPRRQRVIETPRRIRQIIPNQTSNRRTSQLGGMNTISPQFDPFQNVEMATIPQNVGPSSLRRGEPNSLPSVDFLETLVQSSNQRNLEPPRANGRGREGNRIPNPNPNQISPAVPDISTLTDMFLAQDPQNQLLQQEAVQTSITEAMLSSNFMNSANGFGRLQQRMMTPAPIQPPNGLNNRNISSNRQASLMRETLFSEIRNKQPSLNTNSIDTIDLAFLESQVEEGFARDQAQQIEQSMLRPGMLANEALPNVMNGMLPSAGLPGMIGQFPPPQSTLSRNMMIPRPNQFQQTSMQVPDTNRNTSMAVIPFNNLDRTLQQIVATGPSFRMLNQTTSQNAIPRNSFLEQGLFGQNGQSPTRTGNAILSRSPQQENNRNILLTYKPGLPGPLQLARLPDSTRATRNMLGPLGPMQGNRILPAIPNSFLTSNMVRMPRVGTNLLQTVNTNNQMSPNSMFSPLNQITARALNVGSPGSPHRTPPPFSSTAIQTPDEVIQGTNTIGSKSVFSQRTNSTINIDSSMLKSEPVIPKSEILWKWDV</sequence>
<dbReference type="SUPFAM" id="SSF54556">
    <property type="entry name" value="Chitinase insertion domain"/>
    <property type="match status" value="1"/>
</dbReference>
<dbReference type="SUPFAM" id="SSF51445">
    <property type="entry name" value="(Trans)glycosidases"/>
    <property type="match status" value="1"/>
</dbReference>
<dbReference type="OrthoDB" id="6136671at2759"/>
<dbReference type="PANTHER" id="PTHR11177">
    <property type="entry name" value="CHITINASE"/>
    <property type="match status" value="1"/>
</dbReference>
<dbReference type="InterPro" id="IPR001579">
    <property type="entry name" value="Glyco_hydro_18_chit_AS"/>
</dbReference>
<dbReference type="KEGG" id="cvn:111123317"/>
<dbReference type="GO" id="GO:0008061">
    <property type="term" value="F:chitin binding"/>
    <property type="evidence" value="ECO:0007669"/>
    <property type="project" value="InterPro"/>
</dbReference>
<dbReference type="InterPro" id="IPR050314">
    <property type="entry name" value="Glycosyl_Hydrlase_18"/>
</dbReference>
<gene>
    <name evidence="8" type="primary">LOC111123317</name>
</gene>
<dbReference type="FunFam" id="3.10.50.10:FF:000001">
    <property type="entry name" value="Chitinase 3-like 1"/>
    <property type="match status" value="1"/>
</dbReference>
<dbReference type="GO" id="GO:0004568">
    <property type="term" value="F:chitinase activity"/>
    <property type="evidence" value="ECO:0007669"/>
    <property type="project" value="UniProtKB-ARBA"/>
</dbReference>
<dbReference type="Gene3D" id="3.20.20.80">
    <property type="entry name" value="Glycosidases"/>
    <property type="match status" value="1"/>
</dbReference>
<dbReference type="GO" id="GO:0006032">
    <property type="term" value="P:chitin catabolic process"/>
    <property type="evidence" value="ECO:0007669"/>
    <property type="project" value="TreeGrafter"/>
</dbReference>